<accession>A0A4Q7ACH3</accession>
<gene>
    <name evidence="1" type="ORF">EXU28_17045</name>
</gene>
<comment type="caution">
    <text evidence="1">The sequence shown here is derived from an EMBL/GenBank/DDBJ whole genome shotgun (WGS) entry which is preliminary data.</text>
</comment>
<dbReference type="EMBL" id="SGSQ01000032">
    <property type="protein sequence ID" value="RZG43568.1"/>
    <property type="molecule type" value="Genomic_DNA"/>
</dbReference>
<evidence type="ECO:0000313" key="1">
    <source>
        <dbReference type="EMBL" id="RZG43568.1"/>
    </source>
</evidence>
<reference evidence="1 2" key="1">
    <citation type="submission" date="2019-02" db="EMBL/GenBank/DDBJ databases">
        <title>The Batch Genome Submission of Acinetobacter spp. strains.</title>
        <authorList>
            <person name="Qin J."/>
            <person name="Hu Y."/>
            <person name="Ye H."/>
            <person name="Wei L."/>
            <person name="Feng Y."/>
            <person name="Zong Z."/>
        </authorList>
    </citation>
    <scope>NUCLEOTIDE SEQUENCE [LARGE SCALE GENOMIC DNA]</scope>
    <source>
        <strain evidence="1 2">WCHAW060049</strain>
    </source>
</reference>
<dbReference type="Proteomes" id="UP000293863">
    <property type="component" value="Unassembled WGS sequence"/>
</dbReference>
<sequence>MHINQKFQTLIFSVFLLSAQNIYAKSSEIDRVNTIAQSMIGTFSNESNQAQFSVKMTAAMEGVPENEIQKRFDESGEKPISTSEKMFEMLKQQYNVKDLKVIAPAFQKQMEVQGTVYNSCQLSGKPIKKQQTYEVPVTCNVPVINFSTIQVPKKSAKESDAQYMAKVISLSSDHISKAPREALKTSILIHRQADQLIPEMDDPNYFPDTVTNKMTGTTEEELNQENAK</sequence>
<organism evidence="1 2">
    <name type="scientific">Acinetobacter wuhouensis</name>
    <dbReference type="NCBI Taxonomy" id="1879050"/>
    <lineage>
        <taxon>Bacteria</taxon>
        <taxon>Pseudomonadati</taxon>
        <taxon>Pseudomonadota</taxon>
        <taxon>Gammaproteobacteria</taxon>
        <taxon>Moraxellales</taxon>
        <taxon>Moraxellaceae</taxon>
        <taxon>Acinetobacter</taxon>
    </lineage>
</organism>
<proteinExistence type="predicted"/>
<evidence type="ECO:0000313" key="2">
    <source>
        <dbReference type="Proteomes" id="UP000293863"/>
    </source>
</evidence>
<keyword evidence="2" id="KW-1185">Reference proteome</keyword>
<name>A0A4Q7ACH3_9GAMM</name>
<protein>
    <submittedName>
        <fullName evidence="1">Uncharacterized protein</fullName>
    </submittedName>
</protein>
<dbReference type="AlphaFoldDB" id="A0A4Q7ACH3"/>